<organism evidence="2 3">
    <name type="scientific">Thalassiosira oceanica</name>
    <name type="common">Marine diatom</name>
    <dbReference type="NCBI Taxonomy" id="159749"/>
    <lineage>
        <taxon>Eukaryota</taxon>
        <taxon>Sar</taxon>
        <taxon>Stramenopiles</taxon>
        <taxon>Ochrophyta</taxon>
        <taxon>Bacillariophyta</taxon>
        <taxon>Coscinodiscophyceae</taxon>
        <taxon>Thalassiosirophycidae</taxon>
        <taxon>Thalassiosirales</taxon>
        <taxon>Thalassiosiraceae</taxon>
        <taxon>Thalassiosira</taxon>
    </lineage>
</organism>
<name>K0RN18_THAOC</name>
<evidence type="ECO:0000313" key="2">
    <source>
        <dbReference type="EMBL" id="EJK50281.1"/>
    </source>
</evidence>
<feature type="compositionally biased region" description="Polar residues" evidence="1">
    <location>
        <begin position="109"/>
        <end position="126"/>
    </location>
</feature>
<gene>
    <name evidence="2" type="ORF">THAOC_30773</name>
</gene>
<dbReference type="Proteomes" id="UP000266841">
    <property type="component" value="Unassembled WGS sequence"/>
</dbReference>
<reference evidence="2 3" key="1">
    <citation type="journal article" date="2012" name="Genome Biol.">
        <title>Genome and low-iron response of an oceanic diatom adapted to chronic iron limitation.</title>
        <authorList>
            <person name="Lommer M."/>
            <person name="Specht M."/>
            <person name="Roy A.S."/>
            <person name="Kraemer L."/>
            <person name="Andreson R."/>
            <person name="Gutowska M.A."/>
            <person name="Wolf J."/>
            <person name="Bergner S.V."/>
            <person name="Schilhabel M.B."/>
            <person name="Klostermeier U.C."/>
            <person name="Beiko R.G."/>
            <person name="Rosenstiel P."/>
            <person name="Hippler M."/>
            <person name="Laroche J."/>
        </authorList>
    </citation>
    <scope>NUCLEOTIDE SEQUENCE [LARGE SCALE GENOMIC DNA]</scope>
    <source>
        <strain evidence="2 3">CCMP1005</strain>
    </source>
</reference>
<protein>
    <submittedName>
        <fullName evidence="2">Uncharacterized protein</fullName>
    </submittedName>
</protein>
<proteinExistence type="predicted"/>
<dbReference type="EMBL" id="AGNL01044055">
    <property type="protein sequence ID" value="EJK50281.1"/>
    <property type="molecule type" value="Genomic_DNA"/>
</dbReference>
<dbReference type="AlphaFoldDB" id="K0RN18"/>
<evidence type="ECO:0000256" key="1">
    <source>
        <dbReference type="SAM" id="MobiDB-lite"/>
    </source>
</evidence>
<comment type="caution">
    <text evidence="2">The sequence shown here is derived from an EMBL/GenBank/DDBJ whole genome shotgun (WGS) entry which is preliminary data.</text>
</comment>
<accession>K0RN18</accession>
<evidence type="ECO:0000313" key="3">
    <source>
        <dbReference type="Proteomes" id="UP000266841"/>
    </source>
</evidence>
<keyword evidence="3" id="KW-1185">Reference proteome</keyword>
<feature type="non-terminal residue" evidence="2">
    <location>
        <position position="152"/>
    </location>
</feature>
<sequence length="152" mass="16338">MLMSPYVHSRSRIVAGCGRGIDGGADAVSWMQWCIESTILRAFEFEARALCLCCGSRSRIKMAGGRAGVLSDLAAGLGAHTLQQVSKRPPPEAPAQQSPPAAPPARSIEQAQQAGAKSQTNAQPRSPHNPHALWTRLTVRLRPPWQQLPSPL</sequence>
<feature type="region of interest" description="Disordered" evidence="1">
    <location>
        <begin position="80"/>
        <end position="152"/>
    </location>
</feature>